<keyword evidence="1" id="KW-0812">Transmembrane</keyword>
<accession>A0A1M4Z7M5</accession>
<dbReference type="AlphaFoldDB" id="A0A1M4Z7M5"/>
<feature type="transmembrane region" description="Helical" evidence="1">
    <location>
        <begin position="6"/>
        <end position="27"/>
    </location>
</feature>
<organism evidence="2 3">
    <name type="scientific">Bacteroides luti</name>
    <dbReference type="NCBI Taxonomy" id="1297750"/>
    <lineage>
        <taxon>Bacteria</taxon>
        <taxon>Pseudomonadati</taxon>
        <taxon>Bacteroidota</taxon>
        <taxon>Bacteroidia</taxon>
        <taxon>Bacteroidales</taxon>
        <taxon>Bacteroidaceae</taxon>
        <taxon>Bacteroides</taxon>
    </lineage>
</organism>
<evidence type="ECO:0000313" key="3">
    <source>
        <dbReference type="Proteomes" id="UP000184509"/>
    </source>
</evidence>
<evidence type="ECO:0000256" key="1">
    <source>
        <dbReference type="SAM" id="Phobius"/>
    </source>
</evidence>
<protein>
    <submittedName>
        <fullName evidence="2">Uncharacterized protein</fullName>
    </submittedName>
</protein>
<keyword evidence="3" id="KW-1185">Reference proteome</keyword>
<dbReference type="EMBL" id="FQTV01000005">
    <property type="protein sequence ID" value="SHF14069.1"/>
    <property type="molecule type" value="Genomic_DNA"/>
</dbReference>
<keyword evidence="1" id="KW-1133">Transmembrane helix</keyword>
<name>A0A1M4Z7M5_9BACE</name>
<gene>
    <name evidence="2" type="ORF">SAMN05444405_105194</name>
</gene>
<evidence type="ECO:0000313" key="2">
    <source>
        <dbReference type="EMBL" id="SHF14069.1"/>
    </source>
</evidence>
<keyword evidence="1" id="KW-0472">Membrane</keyword>
<proteinExistence type="predicted"/>
<reference evidence="2 3" key="1">
    <citation type="submission" date="2016-11" db="EMBL/GenBank/DDBJ databases">
        <authorList>
            <person name="Jaros S."/>
            <person name="Januszkiewicz K."/>
            <person name="Wedrychowicz H."/>
        </authorList>
    </citation>
    <scope>NUCLEOTIDE SEQUENCE [LARGE SCALE GENOMIC DNA]</scope>
    <source>
        <strain evidence="2 3">DSM 26991</strain>
    </source>
</reference>
<dbReference type="Proteomes" id="UP000184509">
    <property type="component" value="Unassembled WGS sequence"/>
</dbReference>
<sequence>MRFEFVFIALLFYESIKLLFEIACYLMKMEFSYLISFFLFQKLRCLFNDYCI</sequence>